<gene>
    <name evidence="3" type="ORF">BJX67DRAFT_383308</name>
</gene>
<comment type="caution">
    <text evidence="3">The sequence shown here is derived from an EMBL/GenBank/DDBJ whole genome shotgun (WGS) entry which is preliminary data.</text>
</comment>
<feature type="transmembrane region" description="Helical" evidence="2">
    <location>
        <begin position="77"/>
        <end position="103"/>
    </location>
</feature>
<proteinExistence type="predicted"/>
<evidence type="ECO:0000256" key="1">
    <source>
        <dbReference type="SAM" id="MobiDB-lite"/>
    </source>
</evidence>
<dbReference type="GeneID" id="98148507"/>
<keyword evidence="2" id="KW-1133">Transmembrane helix</keyword>
<reference evidence="3 4" key="1">
    <citation type="submission" date="2024-07" db="EMBL/GenBank/DDBJ databases">
        <title>Section-level genome sequencing and comparative genomics of Aspergillus sections Usti and Cavernicolus.</title>
        <authorList>
            <consortium name="Lawrence Berkeley National Laboratory"/>
            <person name="Nybo J.L."/>
            <person name="Vesth T.C."/>
            <person name="Theobald S."/>
            <person name="Frisvad J.C."/>
            <person name="Larsen T.O."/>
            <person name="Kjaerboelling I."/>
            <person name="Rothschild-Mancinelli K."/>
            <person name="Lyhne E.K."/>
            <person name="Kogle M.E."/>
            <person name="Barry K."/>
            <person name="Clum A."/>
            <person name="Na H."/>
            <person name="Ledsgaard L."/>
            <person name="Lin J."/>
            <person name="Lipzen A."/>
            <person name="Kuo A."/>
            <person name="Riley R."/>
            <person name="Mondo S."/>
            <person name="Labutti K."/>
            <person name="Haridas S."/>
            <person name="Pangalinan J."/>
            <person name="Salamov A.A."/>
            <person name="Simmons B.A."/>
            <person name="Magnuson J.K."/>
            <person name="Chen J."/>
            <person name="Drula E."/>
            <person name="Henrissat B."/>
            <person name="Wiebenga A."/>
            <person name="Lubbers R.J."/>
            <person name="Gomes A.C."/>
            <person name="Macurrencykelacurrency M.R."/>
            <person name="Stajich J."/>
            <person name="Grigoriev I.V."/>
            <person name="Mortensen U.H."/>
            <person name="De Vries R.P."/>
            <person name="Baker S.E."/>
            <person name="Andersen M.R."/>
        </authorList>
    </citation>
    <scope>NUCLEOTIDE SEQUENCE [LARGE SCALE GENOMIC DNA]</scope>
    <source>
        <strain evidence="3 4">CBS 449.75</strain>
    </source>
</reference>
<feature type="region of interest" description="Disordered" evidence="1">
    <location>
        <begin position="28"/>
        <end position="58"/>
    </location>
</feature>
<protein>
    <submittedName>
        <fullName evidence="3">Uncharacterized protein</fullName>
    </submittedName>
</protein>
<keyword evidence="2" id="KW-0472">Membrane</keyword>
<sequence length="130" mass="14416">MSPHHVVQNPLAPSIHLYFPPDGARLPTGRGAEHNDAPSNGPPGENVRIIRQPGTSSHGRARSCGLMIKDRIIRTRLYELILSTILLLIDLAVYLVFVVVGAIGGRWTFIVLIFVLLLLGVLWCYSLIRR</sequence>
<accession>A0ABR4LK28</accession>
<dbReference type="Proteomes" id="UP001610432">
    <property type="component" value="Unassembled WGS sequence"/>
</dbReference>
<evidence type="ECO:0000256" key="2">
    <source>
        <dbReference type="SAM" id="Phobius"/>
    </source>
</evidence>
<dbReference type="RefSeq" id="XP_070883870.1">
    <property type="nucleotide sequence ID" value="XM_071033435.1"/>
</dbReference>
<keyword evidence="4" id="KW-1185">Reference proteome</keyword>
<dbReference type="EMBL" id="JBFXLQ010000036">
    <property type="protein sequence ID" value="KAL2864891.1"/>
    <property type="molecule type" value="Genomic_DNA"/>
</dbReference>
<keyword evidence="2" id="KW-0812">Transmembrane</keyword>
<evidence type="ECO:0000313" key="4">
    <source>
        <dbReference type="Proteomes" id="UP001610432"/>
    </source>
</evidence>
<feature type="transmembrane region" description="Helical" evidence="2">
    <location>
        <begin position="109"/>
        <end position="128"/>
    </location>
</feature>
<name>A0ABR4LK28_9EURO</name>
<evidence type="ECO:0000313" key="3">
    <source>
        <dbReference type="EMBL" id="KAL2864891.1"/>
    </source>
</evidence>
<organism evidence="3 4">
    <name type="scientific">Aspergillus lucknowensis</name>
    <dbReference type="NCBI Taxonomy" id="176173"/>
    <lineage>
        <taxon>Eukaryota</taxon>
        <taxon>Fungi</taxon>
        <taxon>Dikarya</taxon>
        <taxon>Ascomycota</taxon>
        <taxon>Pezizomycotina</taxon>
        <taxon>Eurotiomycetes</taxon>
        <taxon>Eurotiomycetidae</taxon>
        <taxon>Eurotiales</taxon>
        <taxon>Aspergillaceae</taxon>
        <taxon>Aspergillus</taxon>
        <taxon>Aspergillus subgen. Nidulantes</taxon>
    </lineage>
</organism>